<dbReference type="GeneID" id="89951735"/>
<evidence type="ECO:0000313" key="4">
    <source>
        <dbReference type="Proteomes" id="UP001304243"/>
    </source>
</evidence>
<keyword evidence="4" id="KW-1185">Reference proteome</keyword>
<feature type="region of interest" description="Disordered" evidence="1">
    <location>
        <begin position="56"/>
        <end position="133"/>
    </location>
</feature>
<dbReference type="EMBL" id="JASEJX010000010">
    <property type="protein sequence ID" value="KAK4520536.1"/>
    <property type="molecule type" value="Genomic_DNA"/>
</dbReference>
<dbReference type="Pfam" id="PF14529">
    <property type="entry name" value="Exo_endo_phos_2"/>
    <property type="match status" value="1"/>
</dbReference>
<feature type="compositionally biased region" description="Polar residues" evidence="1">
    <location>
        <begin position="64"/>
        <end position="113"/>
    </location>
</feature>
<protein>
    <submittedName>
        <fullName evidence="3">Dihydrosphingosine phosphate lyase</fullName>
        <ecNumber evidence="3">4.1.2.27</ecNumber>
    </submittedName>
</protein>
<dbReference type="InterPro" id="IPR000477">
    <property type="entry name" value="RT_dom"/>
</dbReference>
<keyword evidence="3" id="KW-0456">Lyase</keyword>
<dbReference type="GO" id="GO:0008117">
    <property type="term" value="F:sphinganine-1-phosphate aldolase activity"/>
    <property type="evidence" value="ECO:0007669"/>
    <property type="project" value="UniProtKB-EC"/>
</dbReference>
<gene>
    <name evidence="3" type="primary">DPL1</name>
    <name evidence="3" type="ORF">ATC70_008049</name>
</gene>
<dbReference type="EC" id="4.1.2.27" evidence="3"/>
<dbReference type="SUPFAM" id="SSF56219">
    <property type="entry name" value="DNase I-like"/>
    <property type="match status" value="1"/>
</dbReference>
<accession>A0AAN7I412</accession>
<feature type="domain" description="Reverse transcriptase" evidence="2">
    <location>
        <begin position="940"/>
        <end position="1215"/>
    </location>
</feature>
<dbReference type="Gene3D" id="3.60.10.10">
    <property type="entry name" value="Endonuclease/exonuclease/phosphatase"/>
    <property type="match status" value="1"/>
</dbReference>
<evidence type="ECO:0000259" key="2">
    <source>
        <dbReference type="PROSITE" id="PS50878"/>
    </source>
</evidence>
<name>A0AAN7I412_9FUNG</name>
<dbReference type="InterPro" id="IPR005135">
    <property type="entry name" value="Endo/exonuclease/phosphatase"/>
</dbReference>
<dbReference type="RefSeq" id="XP_064687202.1">
    <property type="nucleotide sequence ID" value="XM_064827304.1"/>
</dbReference>
<evidence type="ECO:0000256" key="1">
    <source>
        <dbReference type="SAM" id="MobiDB-lite"/>
    </source>
</evidence>
<proteinExistence type="predicted"/>
<reference evidence="3 4" key="1">
    <citation type="submission" date="2022-11" db="EMBL/GenBank/DDBJ databases">
        <title>Mucor velutinosus strain NIH1002 WGS.</title>
        <authorList>
            <person name="Subramanian P."/>
            <person name="Mullikin J.C."/>
            <person name="Segre J.A."/>
            <person name="Zelazny A.M."/>
        </authorList>
    </citation>
    <scope>NUCLEOTIDE SEQUENCE [LARGE SCALE GENOMIC DNA]</scope>
    <source>
        <strain evidence="3 4">NIH1002</strain>
    </source>
</reference>
<dbReference type="InterPro" id="IPR036691">
    <property type="entry name" value="Endo/exonu/phosph_ase_sf"/>
</dbReference>
<dbReference type="CDD" id="cd01650">
    <property type="entry name" value="RT_nLTR_like"/>
    <property type="match status" value="1"/>
</dbReference>
<comment type="caution">
    <text evidence="3">The sequence shown here is derived from an EMBL/GenBank/DDBJ whole genome shotgun (WGS) entry which is preliminary data.</text>
</comment>
<dbReference type="Pfam" id="PF00078">
    <property type="entry name" value="RVT_1"/>
    <property type="match status" value="1"/>
</dbReference>
<dbReference type="PANTHER" id="PTHR19446">
    <property type="entry name" value="REVERSE TRANSCRIPTASES"/>
    <property type="match status" value="1"/>
</dbReference>
<dbReference type="PROSITE" id="PS50878">
    <property type="entry name" value="RT_POL"/>
    <property type="match status" value="1"/>
</dbReference>
<sequence length="1578" mass="176353">MTMDTDTPATLMSQMDLQRLVLTMQQDISAHNSALQELNALKTTILNLQKQNESLTQENERLRQQLNSQQGSTTTQAQPKSGIQQQPKPHSSATQSTQQAPNATKKTPNNSWTEVIKRSKKVRNPADVTDKHRQAITRGFNLAPEGPKGYTTVYFNRSRRFTRTEVRNNLHLIKADASRIIDVTFPARNIIGVLVHLQYKDNLVSILTKNNINVVEGFDPTDPKHLADPKFKEMSLSKREDAAFDLQINRCAKSLVYLANRRSRLFASVANHFLENGWTTTEYIDSVAPVNNIFGSSGFKKSSGSSDVDIHYTSSSLPDHPLSASNPSSSIPTILNNTIPTTPPPPTALAPVINSASQLTPLTIGLWNARGLRDTTIDDVLRYCQSFSVLFITETWLNRHPIRLPTNWQQFHLPGVTVAGGGRGSRGITCLINPSCPLTAFQTPLPSALQEFALGIQLGRELRLICLYIPPEQADLYTENVSSILNAIPLDHDTIICGDLNARMGSFVGDSSTNNRGRLLQEYCADNQLNVLNCQLAHSTPTFEDRRSGRNVSSIVDYYISNVESLSFASLDTSSPPSSSSISIYSDLSLGSDHKLMSLTFDYHSNEPALAMPATPSPSPRLLWKLSRLQETDVRNLYAQRFTALSQPLLQQLISLVRSPPDTQPPIDTLNSDLTNCIYQALDESVTRQSQRPNFWKKFWTLDLQRLCDHREALYRKYRRCPASLDKAYWWNQHVEAHQKFKQALRRAKQVSWHAFCESLFKQDFSKAMSKIKLIKSRRQRQSGYLHVDGAQAGANAMRDHLATIYAGSNLPTNRPPCPFATHGRHLPYGVPPPQSASHLGGTRLANGDISTLNPHASPFIPSYLSHRTLPHDDSDPTRRVVSASVHNEAFDEIISIDHIIQQIKSLPYRKAPGRDSIRGEMLKPIQKPLATVLSYLFALTYQWSYTPADWRHGNVCSIYKKGPVTEASSFRPISLTSTLRKLFEMCLAPLVLTISPPLDVAQNGFRSARSALDSALSLQDLMKDYQNQHYHWPTVCFLDIKSAYDVVDRRVIWNSLLSANAPMPLVSLLSNLFDDVSISVLNQQCVSQELSLHTGLLQGSTLSSHLFSIFINSLPALLRQAASSSTTRVMSTSPSCAPSPLWSVITPTHATNIAINALLYADDVAILGSAREVKQMLTLAESHSLALGYRWAPAKCAIINPPSSTSSTFLDLTLYGECLPVVDEFVYLGIPFDRKGICTTSIVKKCQRGTMASMAQLNSIGCNRSGFPLLFSTKLYASFIRPKLEYGIGIANMRVADFKALEKVQDTCLRMIFGGHRAASTMVFRHMTNLPLMRQRAAILVTQFCLRSQFLPEDGLLILLSDSLPGSSLKRLKKQHMAARALDEVPFANQRHMKQWFLAERQHWHAEFLTKTDMVLIRACRPTIGIDPVMYVPASRPCRSRLIRYRMGWLPGKPRPCACNEDHTSRRHLHECPTLPPTLLLSLPVPPADFTGTIIDHALNLIPSSSSPSNCPPYTTAQLMFSWEHRCAHMRIYLMFSKCEKCSHMGTSAFLKIYYKSADVLMGTSEMFPCEHIHILI</sequence>
<evidence type="ECO:0000313" key="3">
    <source>
        <dbReference type="EMBL" id="KAK4520536.1"/>
    </source>
</evidence>
<dbReference type="Proteomes" id="UP001304243">
    <property type="component" value="Unassembled WGS sequence"/>
</dbReference>
<organism evidence="3 4">
    <name type="scientific">Mucor velutinosus</name>
    <dbReference type="NCBI Taxonomy" id="708070"/>
    <lineage>
        <taxon>Eukaryota</taxon>
        <taxon>Fungi</taxon>
        <taxon>Fungi incertae sedis</taxon>
        <taxon>Mucoromycota</taxon>
        <taxon>Mucoromycotina</taxon>
        <taxon>Mucoromycetes</taxon>
        <taxon>Mucorales</taxon>
        <taxon>Mucorineae</taxon>
        <taxon>Mucoraceae</taxon>
        <taxon>Mucor</taxon>
    </lineage>
</organism>